<comment type="caution">
    <text evidence="1">The sequence shown here is derived from an EMBL/GenBank/DDBJ whole genome shotgun (WGS) entry which is preliminary data.</text>
</comment>
<organism evidence="1 2">
    <name type="scientific">Mycteria americana</name>
    <name type="common">Wood stork</name>
    <dbReference type="NCBI Taxonomy" id="33587"/>
    <lineage>
        <taxon>Eukaryota</taxon>
        <taxon>Metazoa</taxon>
        <taxon>Chordata</taxon>
        <taxon>Craniata</taxon>
        <taxon>Vertebrata</taxon>
        <taxon>Euteleostomi</taxon>
        <taxon>Archelosauria</taxon>
        <taxon>Archosauria</taxon>
        <taxon>Dinosauria</taxon>
        <taxon>Saurischia</taxon>
        <taxon>Theropoda</taxon>
        <taxon>Coelurosauria</taxon>
        <taxon>Aves</taxon>
        <taxon>Neognathae</taxon>
        <taxon>Neoaves</taxon>
        <taxon>Aequornithes</taxon>
        <taxon>Ciconiiformes</taxon>
        <taxon>Ciconiidae</taxon>
        <taxon>Mycteria</taxon>
    </lineage>
</organism>
<sequence length="100" mass="11422">MSSQFLQENAVGNGWDKRVPCDADLVSLKDKMHFQACEEDHSTNIIHPISLEETSGEADDFTPLAFTKKVCRIVQIHWFHSIRWVDDSICVATDKKAFLK</sequence>
<gene>
    <name evidence="1" type="ORF">QYF61_013883</name>
</gene>
<reference evidence="1 2" key="1">
    <citation type="journal article" date="2023" name="J. Hered.">
        <title>Chromosome-level genome of the wood stork (Mycteria americana) provides insight into avian chromosome evolution.</title>
        <authorList>
            <person name="Flamio R. Jr."/>
            <person name="Ramstad K.M."/>
        </authorList>
    </citation>
    <scope>NUCLEOTIDE SEQUENCE [LARGE SCALE GENOMIC DNA]</scope>
    <source>
        <strain evidence="1">JAX WOST 10</strain>
    </source>
</reference>
<evidence type="ECO:0000313" key="2">
    <source>
        <dbReference type="Proteomes" id="UP001333110"/>
    </source>
</evidence>
<evidence type="ECO:0000313" key="1">
    <source>
        <dbReference type="EMBL" id="KAK4816249.1"/>
    </source>
</evidence>
<proteinExistence type="predicted"/>
<accession>A0AAN7N1Z9</accession>
<dbReference type="EMBL" id="JAUNZN010000009">
    <property type="protein sequence ID" value="KAK4816249.1"/>
    <property type="molecule type" value="Genomic_DNA"/>
</dbReference>
<dbReference type="AlphaFoldDB" id="A0AAN7N1Z9"/>
<dbReference type="Proteomes" id="UP001333110">
    <property type="component" value="Unassembled WGS sequence"/>
</dbReference>
<keyword evidence="2" id="KW-1185">Reference proteome</keyword>
<name>A0AAN7N1Z9_MYCAM</name>
<protein>
    <submittedName>
        <fullName evidence="1">Uncharacterized protein</fullName>
    </submittedName>
</protein>